<comment type="caution">
    <text evidence="8">The sequence shown here is derived from an EMBL/GenBank/DDBJ whole genome shotgun (WGS) entry which is preliminary data.</text>
</comment>
<evidence type="ECO:0000313" key="9">
    <source>
        <dbReference type="Proteomes" id="UP000051697"/>
    </source>
</evidence>
<proteinExistence type="predicted"/>
<dbReference type="PANTHER" id="PTHR23527">
    <property type="entry name" value="BLL3282 PROTEIN"/>
    <property type="match status" value="1"/>
</dbReference>
<feature type="transmembrane region" description="Helical" evidence="6">
    <location>
        <begin position="244"/>
        <end position="267"/>
    </location>
</feature>
<dbReference type="PROSITE" id="PS50850">
    <property type="entry name" value="MFS"/>
    <property type="match status" value="1"/>
</dbReference>
<evidence type="ECO:0000313" key="8">
    <source>
        <dbReference type="EMBL" id="KRL55718.1"/>
    </source>
</evidence>
<sequence length="399" mass="43456">MDKSQIQNTDKHSVMMKVSLLSISIILTSGTAIAATIPSWLKAFPDVARSNVELLQTLPSISVVFATLFSSWLAKWIGVKRTVILGLLIAGFAGTAPAWTTNYSVFFGSRLLLGVGFGLVNSYAVSLIGMFFNGQEKANMMGFRGSCEKLGSSITTFVASELLIAFNWHASFWVYGLAFIMTILFALNVPEPDEDMKNVQVDHEKKKQKVNGKVIFWTMFCVLYLIPIIASYTRITELVTTNGYITIGKVAIILSLAQFGGVLTGVIFGELLKLLKYTFLPITLAFTGVSQLMIAMSSNAIVIGAGVILTSTISGIVVTYVFNIGAEITPKNSLNLTTSLMIVGCNIGSFITPLILGWIGMFHPSSDLAFTFYFFGWLLVVAGILMFFVVKPLSVKSEK</sequence>
<evidence type="ECO:0000256" key="5">
    <source>
        <dbReference type="ARBA" id="ARBA00023136"/>
    </source>
</evidence>
<keyword evidence="9" id="KW-1185">Reference proteome</keyword>
<evidence type="ECO:0000256" key="2">
    <source>
        <dbReference type="ARBA" id="ARBA00022448"/>
    </source>
</evidence>
<dbReference type="Proteomes" id="UP000051697">
    <property type="component" value="Unassembled WGS sequence"/>
</dbReference>
<feature type="transmembrane region" description="Helical" evidence="6">
    <location>
        <begin position="371"/>
        <end position="390"/>
    </location>
</feature>
<feature type="transmembrane region" description="Helical" evidence="6">
    <location>
        <begin position="210"/>
        <end position="232"/>
    </location>
</feature>
<dbReference type="Gene3D" id="1.20.1250.20">
    <property type="entry name" value="MFS general substrate transporter like domains"/>
    <property type="match status" value="1"/>
</dbReference>
<gene>
    <name evidence="8" type="ORF">FC70_GL001322</name>
</gene>
<feature type="transmembrane region" description="Helical" evidence="6">
    <location>
        <begin position="300"/>
        <end position="322"/>
    </location>
</feature>
<dbReference type="STRING" id="1423778.FC70_GL001322"/>
<dbReference type="KEGG" id="lol:LACOL_1706"/>
<keyword evidence="4 6" id="KW-1133">Transmembrane helix</keyword>
<evidence type="ECO:0000256" key="6">
    <source>
        <dbReference type="SAM" id="Phobius"/>
    </source>
</evidence>
<feature type="transmembrane region" description="Helical" evidence="6">
    <location>
        <begin position="58"/>
        <end position="75"/>
    </location>
</feature>
<keyword evidence="5 6" id="KW-0472">Membrane</keyword>
<dbReference type="InterPro" id="IPR036259">
    <property type="entry name" value="MFS_trans_sf"/>
</dbReference>
<accession>A0A0R1RG05</accession>
<organism evidence="8 9">
    <name type="scientific">Paucilactobacillus oligofermentans DSM 15707 = LMG 22743</name>
    <dbReference type="NCBI Taxonomy" id="1423778"/>
    <lineage>
        <taxon>Bacteria</taxon>
        <taxon>Bacillati</taxon>
        <taxon>Bacillota</taxon>
        <taxon>Bacilli</taxon>
        <taxon>Lactobacillales</taxon>
        <taxon>Lactobacillaceae</taxon>
        <taxon>Paucilactobacillus</taxon>
    </lineage>
</organism>
<dbReference type="GO" id="GO:0022857">
    <property type="term" value="F:transmembrane transporter activity"/>
    <property type="evidence" value="ECO:0007669"/>
    <property type="project" value="InterPro"/>
</dbReference>
<feature type="transmembrane region" description="Helical" evidence="6">
    <location>
        <begin position="274"/>
        <end position="294"/>
    </location>
</feature>
<dbReference type="PATRIC" id="fig|1423778.4.peg.1357"/>
<dbReference type="InterPro" id="IPR052952">
    <property type="entry name" value="MFS-Transporter"/>
</dbReference>
<name>A0A0R1RG05_9LACO</name>
<keyword evidence="2" id="KW-0813">Transport</keyword>
<dbReference type="RefSeq" id="WP_057890244.1">
    <property type="nucleotide sequence ID" value="NZ_AZFE01000031.1"/>
</dbReference>
<dbReference type="GO" id="GO:0005886">
    <property type="term" value="C:plasma membrane"/>
    <property type="evidence" value="ECO:0007669"/>
    <property type="project" value="UniProtKB-SubCell"/>
</dbReference>
<dbReference type="InterPro" id="IPR011701">
    <property type="entry name" value="MFS"/>
</dbReference>
<evidence type="ECO:0000256" key="3">
    <source>
        <dbReference type="ARBA" id="ARBA00022692"/>
    </source>
</evidence>
<reference evidence="8 9" key="1">
    <citation type="journal article" date="2015" name="Genome Announc.">
        <title>Expanding the biotechnology potential of lactobacilli through comparative genomics of 213 strains and associated genera.</title>
        <authorList>
            <person name="Sun Z."/>
            <person name="Harris H.M."/>
            <person name="McCann A."/>
            <person name="Guo C."/>
            <person name="Argimon S."/>
            <person name="Zhang W."/>
            <person name="Yang X."/>
            <person name="Jeffery I.B."/>
            <person name="Cooney J.C."/>
            <person name="Kagawa T.F."/>
            <person name="Liu W."/>
            <person name="Song Y."/>
            <person name="Salvetti E."/>
            <person name="Wrobel A."/>
            <person name="Rasinkangas P."/>
            <person name="Parkhill J."/>
            <person name="Rea M.C."/>
            <person name="O'Sullivan O."/>
            <person name="Ritari J."/>
            <person name="Douillard F.P."/>
            <person name="Paul Ross R."/>
            <person name="Yang R."/>
            <person name="Briner A.E."/>
            <person name="Felis G.E."/>
            <person name="de Vos W.M."/>
            <person name="Barrangou R."/>
            <person name="Klaenhammer T.R."/>
            <person name="Caufield P.W."/>
            <person name="Cui Y."/>
            <person name="Zhang H."/>
            <person name="O'Toole P.W."/>
        </authorList>
    </citation>
    <scope>NUCLEOTIDE SEQUENCE [LARGE SCALE GENOMIC DNA]</scope>
    <source>
        <strain evidence="8 9">DSM 15707</strain>
    </source>
</reference>
<evidence type="ECO:0000256" key="1">
    <source>
        <dbReference type="ARBA" id="ARBA00004651"/>
    </source>
</evidence>
<feature type="transmembrane region" description="Helical" evidence="6">
    <location>
        <begin position="334"/>
        <end position="359"/>
    </location>
</feature>
<dbReference type="AlphaFoldDB" id="A0A0R1RG05"/>
<feature type="transmembrane region" description="Helical" evidence="6">
    <location>
        <begin position="111"/>
        <end position="134"/>
    </location>
</feature>
<feature type="transmembrane region" description="Helical" evidence="6">
    <location>
        <begin position="146"/>
        <end position="166"/>
    </location>
</feature>
<dbReference type="SUPFAM" id="SSF103473">
    <property type="entry name" value="MFS general substrate transporter"/>
    <property type="match status" value="1"/>
</dbReference>
<protein>
    <submittedName>
        <fullName evidence="8">MFS family transporter</fullName>
    </submittedName>
</protein>
<keyword evidence="3 6" id="KW-0812">Transmembrane</keyword>
<comment type="subcellular location">
    <subcellularLocation>
        <location evidence="1">Cell membrane</location>
        <topology evidence="1">Multi-pass membrane protein</topology>
    </subcellularLocation>
</comment>
<dbReference type="OrthoDB" id="1650550at2"/>
<dbReference type="Pfam" id="PF07690">
    <property type="entry name" value="MFS_1"/>
    <property type="match status" value="1"/>
</dbReference>
<feature type="transmembrane region" description="Helical" evidence="6">
    <location>
        <begin position="172"/>
        <end position="189"/>
    </location>
</feature>
<dbReference type="EMBL" id="AZFE01000031">
    <property type="protein sequence ID" value="KRL55718.1"/>
    <property type="molecule type" value="Genomic_DNA"/>
</dbReference>
<feature type="domain" description="Major facilitator superfamily (MFS) profile" evidence="7">
    <location>
        <begin position="1"/>
        <end position="394"/>
    </location>
</feature>
<dbReference type="InterPro" id="IPR020846">
    <property type="entry name" value="MFS_dom"/>
</dbReference>
<evidence type="ECO:0000256" key="4">
    <source>
        <dbReference type="ARBA" id="ARBA00022989"/>
    </source>
</evidence>
<dbReference type="PANTHER" id="PTHR23527:SF1">
    <property type="entry name" value="BLL3282 PROTEIN"/>
    <property type="match status" value="1"/>
</dbReference>
<feature type="transmembrane region" description="Helical" evidence="6">
    <location>
        <begin position="82"/>
        <end position="99"/>
    </location>
</feature>
<evidence type="ECO:0000259" key="7">
    <source>
        <dbReference type="PROSITE" id="PS50850"/>
    </source>
</evidence>